<reference evidence="3 4" key="1">
    <citation type="submission" date="2020-08" db="EMBL/GenBank/DDBJ databases">
        <title>Sequencing the genomes of 1000 actinobacteria strains.</title>
        <authorList>
            <person name="Klenk H.-P."/>
        </authorList>
    </citation>
    <scope>NUCLEOTIDE SEQUENCE [LARGE SCALE GENOMIC DNA]</scope>
    <source>
        <strain evidence="3 4">DSM 44772</strain>
    </source>
</reference>
<dbReference type="InterPro" id="IPR012347">
    <property type="entry name" value="Ferritin-like"/>
</dbReference>
<dbReference type="PANTHER" id="PTHR36933:SF1">
    <property type="entry name" value="SLL0788 PROTEIN"/>
    <property type="match status" value="1"/>
</dbReference>
<dbReference type="Pfam" id="PF03713">
    <property type="entry name" value="DUF305"/>
    <property type="match status" value="1"/>
</dbReference>
<dbReference type="PROSITE" id="PS51257">
    <property type="entry name" value="PROKAR_LIPOPROTEIN"/>
    <property type="match status" value="1"/>
</dbReference>
<dbReference type="InterPro" id="IPR005183">
    <property type="entry name" value="DUF305_CopM-like"/>
</dbReference>
<evidence type="ECO:0000259" key="2">
    <source>
        <dbReference type="Pfam" id="PF03713"/>
    </source>
</evidence>
<evidence type="ECO:0000256" key="1">
    <source>
        <dbReference type="SAM" id="MobiDB-lite"/>
    </source>
</evidence>
<protein>
    <submittedName>
        <fullName evidence="3">Uncharacterized protein (DUF305 family)</fullName>
    </submittedName>
</protein>
<dbReference type="PANTHER" id="PTHR36933">
    <property type="entry name" value="SLL0788 PROTEIN"/>
    <property type="match status" value="1"/>
</dbReference>
<comment type="caution">
    <text evidence="3">The sequence shown here is derived from an EMBL/GenBank/DDBJ whole genome shotgun (WGS) entry which is preliminary data.</text>
</comment>
<accession>A0A7W7IBX9</accession>
<name>A0A7W7IBX9_9ACTN</name>
<dbReference type="Proteomes" id="UP000549343">
    <property type="component" value="Unassembled WGS sequence"/>
</dbReference>
<feature type="region of interest" description="Disordered" evidence="1">
    <location>
        <begin position="114"/>
        <end position="135"/>
    </location>
</feature>
<dbReference type="RefSeq" id="WP_344206797.1">
    <property type="nucleotide sequence ID" value="NZ_BAAAHD010000020.1"/>
</dbReference>
<evidence type="ECO:0000313" key="4">
    <source>
        <dbReference type="Proteomes" id="UP000549343"/>
    </source>
</evidence>
<proteinExistence type="predicted"/>
<sequence length="205" mass="21904">MAGAVSRRPLRRIVLPAVLVLPLMLTACGGGQERQASTEPASAASDAPASSGYNEHDVMFLQMMIAHHEQGVEMARVAAGRAKRAEVRNLAAAVAATQTEEVKTMTSWLRKWSEPTTTDHAPGSHAEHGGLPATGPKEIRTLKRTTGAAFEPAFLNLFVAHQHNAVKMAEDEAAKGGDAGAKAFAKRVKESRTDQIRQMLGMLNS</sequence>
<feature type="domain" description="DUF305" evidence="2">
    <location>
        <begin position="57"/>
        <end position="203"/>
    </location>
</feature>
<dbReference type="EMBL" id="JACHMV010000001">
    <property type="protein sequence ID" value="MBB4774180.1"/>
    <property type="molecule type" value="Genomic_DNA"/>
</dbReference>
<dbReference type="AlphaFoldDB" id="A0A7W7IBX9"/>
<evidence type="ECO:0000313" key="3">
    <source>
        <dbReference type="EMBL" id="MBB4774180.1"/>
    </source>
</evidence>
<dbReference type="Gene3D" id="1.20.1260.10">
    <property type="match status" value="1"/>
</dbReference>
<organism evidence="3 4">
    <name type="scientific">Actinomadura livida</name>
    <dbReference type="NCBI Taxonomy" id="79909"/>
    <lineage>
        <taxon>Bacteria</taxon>
        <taxon>Bacillati</taxon>
        <taxon>Actinomycetota</taxon>
        <taxon>Actinomycetes</taxon>
        <taxon>Streptosporangiales</taxon>
        <taxon>Thermomonosporaceae</taxon>
        <taxon>Actinomadura</taxon>
    </lineage>
</organism>
<gene>
    <name evidence="3" type="ORF">F4557_002598</name>
</gene>